<gene>
    <name evidence="6" type="ORF">BCL32_7018</name>
</gene>
<evidence type="ECO:0000256" key="1">
    <source>
        <dbReference type="ARBA" id="ARBA00023015"/>
    </source>
</evidence>
<name>A0A559SWA0_9HYPH</name>
<dbReference type="EMBL" id="VISO01000003">
    <property type="protein sequence ID" value="TVZ66628.1"/>
    <property type="molecule type" value="Genomic_DNA"/>
</dbReference>
<evidence type="ECO:0000313" key="6">
    <source>
        <dbReference type="EMBL" id="TVZ66628.1"/>
    </source>
</evidence>
<keyword evidence="1" id="KW-0805">Transcription regulation</keyword>
<sequence length="381" mass="42325">MRAEGAIGRDILPNGAISGAKPPAPEQTLVEPEQGVSGPKHLPTYELATHDLPPGYQFEAWRNNFAPMLEFDEPEDVTVGFGGKQVTWDLGCLAFSRIETEALGFVSLPGHTRRDPLDHWTLTTLLYGSVNTIAPARTFEGSAGVVQVHTLGRPFEGNVTNSEMLMLFVPRDFCTEVTGALNAAEFSNLSTGMGRLFSDYMIGLAKRLPVIDEAELPALVAATRAMILACAWPSADHIDEAREPIASVLIERARRIIQARLFDPKLATETLRRELGVSRSRLYRLFEPFGGVMHYIQHRRLLDAHSALSDPNDQRRIIEIAEQHCFNDGTEFSRAFRREFGCSPTDVRSGQKADQPYKPATDLKAYAPEERFGVLLRRLHG</sequence>
<evidence type="ECO:0000256" key="4">
    <source>
        <dbReference type="SAM" id="MobiDB-lite"/>
    </source>
</evidence>
<feature type="domain" description="HTH araC/xylS-type" evidence="5">
    <location>
        <begin position="251"/>
        <end position="350"/>
    </location>
</feature>
<dbReference type="PANTHER" id="PTHR46796">
    <property type="entry name" value="HTH-TYPE TRANSCRIPTIONAL ACTIVATOR RHAS-RELATED"/>
    <property type="match status" value="1"/>
</dbReference>
<dbReference type="InterPro" id="IPR050204">
    <property type="entry name" value="AraC_XylS_family_regulators"/>
</dbReference>
<dbReference type="PROSITE" id="PS01124">
    <property type="entry name" value="HTH_ARAC_FAMILY_2"/>
    <property type="match status" value="1"/>
</dbReference>
<protein>
    <submittedName>
        <fullName evidence="6">AraC-like DNA-binding protein</fullName>
    </submittedName>
</protein>
<dbReference type="InterPro" id="IPR018060">
    <property type="entry name" value="HTH_AraC"/>
</dbReference>
<comment type="caution">
    <text evidence="6">The sequence shown here is derived from an EMBL/GenBank/DDBJ whole genome shotgun (WGS) entry which is preliminary data.</text>
</comment>
<keyword evidence="2 6" id="KW-0238">DNA-binding</keyword>
<reference evidence="6 7" key="1">
    <citation type="submission" date="2019-06" db="EMBL/GenBank/DDBJ databases">
        <title>Pac Bio to generate improved reference genome sequences for organisms with transposon mutant libraries (support for FEBA project).</title>
        <authorList>
            <person name="Blow M."/>
        </authorList>
    </citation>
    <scope>NUCLEOTIDE SEQUENCE [LARGE SCALE GENOMIC DNA]</scope>
    <source>
        <strain evidence="6 7">USDA 1844</strain>
    </source>
</reference>
<dbReference type="GO" id="GO:0003700">
    <property type="term" value="F:DNA-binding transcription factor activity"/>
    <property type="evidence" value="ECO:0007669"/>
    <property type="project" value="InterPro"/>
</dbReference>
<dbReference type="GO" id="GO:0043565">
    <property type="term" value="F:sequence-specific DNA binding"/>
    <property type="evidence" value="ECO:0007669"/>
    <property type="project" value="InterPro"/>
</dbReference>
<dbReference type="RefSeq" id="WP_022718710.1">
    <property type="nucleotide sequence ID" value="NZ_ATTQ01000029.1"/>
</dbReference>
<organism evidence="6 7">
    <name type="scientific">Rhizobium mongolense USDA 1844</name>
    <dbReference type="NCBI Taxonomy" id="1079460"/>
    <lineage>
        <taxon>Bacteria</taxon>
        <taxon>Pseudomonadati</taxon>
        <taxon>Pseudomonadota</taxon>
        <taxon>Alphaproteobacteria</taxon>
        <taxon>Hyphomicrobiales</taxon>
        <taxon>Rhizobiaceae</taxon>
        <taxon>Rhizobium/Agrobacterium group</taxon>
        <taxon>Rhizobium</taxon>
    </lineage>
</organism>
<dbReference type="PANTHER" id="PTHR46796:SF6">
    <property type="entry name" value="ARAC SUBFAMILY"/>
    <property type="match status" value="1"/>
</dbReference>
<dbReference type="AlphaFoldDB" id="A0A559SWA0"/>
<dbReference type="SUPFAM" id="SSF46689">
    <property type="entry name" value="Homeodomain-like"/>
    <property type="match status" value="1"/>
</dbReference>
<feature type="region of interest" description="Disordered" evidence="4">
    <location>
        <begin position="1"/>
        <end position="40"/>
    </location>
</feature>
<dbReference type="Pfam" id="PF12833">
    <property type="entry name" value="HTH_18"/>
    <property type="match status" value="1"/>
</dbReference>
<evidence type="ECO:0000256" key="3">
    <source>
        <dbReference type="ARBA" id="ARBA00023163"/>
    </source>
</evidence>
<evidence type="ECO:0000313" key="7">
    <source>
        <dbReference type="Proteomes" id="UP000319824"/>
    </source>
</evidence>
<dbReference type="Proteomes" id="UP000319824">
    <property type="component" value="Unassembled WGS sequence"/>
</dbReference>
<dbReference type="InterPro" id="IPR009057">
    <property type="entry name" value="Homeodomain-like_sf"/>
</dbReference>
<evidence type="ECO:0000256" key="2">
    <source>
        <dbReference type="ARBA" id="ARBA00023125"/>
    </source>
</evidence>
<evidence type="ECO:0000259" key="5">
    <source>
        <dbReference type="PROSITE" id="PS01124"/>
    </source>
</evidence>
<accession>A0A559SWA0</accession>
<keyword evidence="3" id="KW-0804">Transcription</keyword>
<dbReference type="SMART" id="SM00342">
    <property type="entry name" value="HTH_ARAC"/>
    <property type="match status" value="1"/>
</dbReference>
<dbReference type="Gene3D" id="1.10.10.60">
    <property type="entry name" value="Homeodomain-like"/>
    <property type="match status" value="1"/>
</dbReference>
<proteinExistence type="predicted"/>